<keyword evidence="2" id="KW-1185">Reference proteome</keyword>
<dbReference type="Gramene" id="PRQ45342">
    <property type="protein sequence ID" value="PRQ45342"/>
    <property type="gene ID" value="RchiOBHm_Chr3g0490241"/>
</dbReference>
<name>A0A2P6RFY9_ROSCH</name>
<dbReference type="AlphaFoldDB" id="A0A2P6RFY9"/>
<evidence type="ECO:0000313" key="2">
    <source>
        <dbReference type="Proteomes" id="UP000238479"/>
    </source>
</evidence>
<comment type="caution">
    <text evidence="1">The sequence shown here is derived from an EMBL/GenBank/DDBJ whole genome shotgun (WGS) entry which is preliminary data.</text>
</comment>
<gene>
    <name evidence="1" type="ORF">RchiOBHm_Chr3g0490241</name>
</gene>
<accession>A0A2P6RFY9</accession>
<dbReference type="EMBL" id="PDCK01000041">
    <property type="protein sequence ID" value="PRQ45342.1"/>
    <property type="molecule type" value="Genomic_DNA"/>
</dbReference>
<evidence type="ECO:0000313" key="1">
    <source>
        <dbReference type="EMBL" id="PRQ45342.1"/>
    </source>
</evidence>
<organism evidence="1 2">
    <name type="scientific">Rosa chinensis</name>
    <name type="common">China rose</name>
    <dbReference type="NCBI Taxonomy" id="74649"/>
    <lineage>
        <taxon>Eukaryota</taxon>
        <taxon>Viridiplantae</taxon>
        <taxon>Streptophyta</taxon>
        <taxon>Embryophyta</taxon>
        <taxon>Tracheophyta</taxon>
        <taxon>Spermatophyta</taxon>
        <taxon>Magnoliopsida</taxon>
        <taxon>eudicotyledons</taxon>
        <taxon>Gunneridae</taxon>
        <taxon>Pentapetalae</taxon>
        <taxon>rosids</taxon>
        <taxon>fabids</taxon>
        <taxon>Rosales</taxon>
        <taxon>Rosaceae</taxon>
        <taxon>Rosoideae</taxon>
        <taxon>Rosoideae incertae sedis</taxon>
        <taxon>Rosa</taxon>
    </lineage>
</organism>
<sequence>MISPMTSPWTFDDLRGPVSILRPLAKFRQTLCKIVQKIKK</sequence>
<protein>
    <submittedName>
        <fullName evidence="1">Uncharacterized protein</fullName>
    </submittedName>
</protein>
<reference evidence="1 2" key="1">
    <citation type="journal article" date="2018" name="Nat. Genet.">
        <title>The Rosa genome provides new insights in the design of modern roses.</title>
        <authorList>
            <person name="Bendahmane M."/>
        </authorList>
    </citation>
    <scope>NUCLEOTIDE SEQUENCE [LARGE SCALE GENOMIC DNA]</scope>
    <source>
        <strain evidence="2">cv. Old Blush</strain>
    </source>
</reference>
<dbReference type="Proteomes" id="UP000238479">
    <property type="component" value="Chromosome 3"/>
</dbReference>
<proteinExistence type="predicted"/>